<feature type="signal peptide" evidence="1">
    <location>
        <begin position="1"/>
        <end position="17"/>
    </location>
</feature>
<protein>
    <submittedName>
        <fullName evidence="2">Uncharacterized protein</fullName>
    </submittedName>
</protein>
<dbReference type="AlphaFoldDB" id="A0A7S2II50"/>
<gene>
    <name evidence="2" type="ORF">HTAM1171_LOCUS12521</name>
</gene>
<proteinExistence type="predicted"/>
<name>A0A7S2II50_9STRA</name>
<keyword evidence="1" id="KW-0732">Signal</keyword>
<reference evidence="2" key="1">
    <citation type="submission" date="2021-01" db="EMBL/GenBank/DDBJ databases">
        <authorList>
            <person name="Corre E."/>
            <person name="Pelletier E."/>
            <person name="Niang G."/>
            <person name="Scheremetjew M."/>
            <person name="Finn R."/>
            <person name="Kale V."/>
            <person name="Holt S."/>
            <person name="Cochrane G."/>
            <person name="Meng A."/>
            <person name="Brown T."/>
            <person name="Cohen L."/>
        </authorList>
    </citation>
    <scope>NUCLEOTIDE SEQUENCE</scope>
    <source>
        <strain evidence="2">CCMP826</strain>
    </source>
</reference>
<sequence>MFLHFLSAALLICSCNALSFAKIEMLHSQQATSSGFYQHSTIPHGWVVRCKGSNPKSARNKNTALSYTATYQDKTVIGVHPDMAAVVSPTIIEAAVPERDDFILQDKEFLRALEAARDADSKYGICSPPSMAAWEAVDSMYERKLAFGA</sequence>
<organism evidence="2">
    <name type="scientific">Helicotheca tamesis</name>
    <dbReference type="NCBI Taxonomy" id="374047"/>
    <lineage>
        <taxon>Eukaryota</taxon>
        <taxon>Sar</taxon>
        <taxon>Stramenopiles</taxon>
        <taxon>Ochrophyta</taxon>
        <taxon>Bacillariophyta</taxon>
        <taxon>Mediophyceae</taxon>
        <taxon>Lithodesmiophycidae</taxon>
        <taxon>Lithodesmiales</taxon>
        <taxon>Lithodesmiaceae</taxon>
        <taxon>Helicotheca</taxon>
    </lineage>
</organism>
<accession>A0A7S2II50</accession>
<feature type="chain" id="PRO_5031077266" evidence="1">
    <location>
        <begin position="18"/>
        <end position="149"/>
    </location>
</feature>
<dbReference type="EMBL" id="HBGV01020072">
    <property type="protein sequence ID" value="CAD9520218.1"/>
    <property type="molecule type" value="Transcribed_RNA"/>
</dbReference>
<evidence type="ECO:0000256" key="1">
    <source>
        <dbReference type="SAM" id="SignalP"/>
    </source>
</evidence>
<evidence type="ECO:0000313" key="2">
    <source>
        <dbReference type="EMBL" id="CAD9520218.1"/>
    </source>
</evidence>